<protein>
    <submittedName>
        <fullName evidence="1">Uncharacterized protein</fullName>
    </submittedName>
</protein>
<dbReference type="EMBL" id="CP000878">
    <property type="protein sequence ID" value="ABX07975.1"/>
    <property type="molecule type" value="Genomic_DNA"/>
</dbReference>
<organism evidence="1 2">
    <name type="scientific">Prochlorococcus marinus (strain MIT 9211)</name>
    <dbReference type="NCBI Taxonomy" id="93059"/>
    <lineage>
        <taxon>Bacteria</taxon>
        <taxon>Bacillati</taxon>
        <taxon>Cyanobacteriota</taxon>
        <taxon>Cyanophyceae</taxon>
        <taxon>Synechococcales</taxon>
        <taxon>Prochlorococcaceae</taxon>
        <taxon>Prochlorococcus</taxon>
    </lineage>
</organism>
<evidence type="ECO:0000313" key="1">
    <source>
        <dbReference type="EMBL" id="ABX07975.1"/>
    </source>
</evidence>
<name>A9B9D8_PROM4</name>
<dbReference type="eggNOG" id="ENOG503442M">
    <property type="taxonomic scope" value="Bacteria"/>
</dbReference>
<sequence length="68" mass="8000">MRVISEKITAVRYKGFILLEQHNKTWLVRPERSPMHLLPFRTPICSLLEVKKILDLKLSQKEENIQAA</sequence>
<keyword evidence="2" id="KW-1185">Reference proteome</keyword>
<accession>A9B9D8</accession>
<evidence type="ECO:0000313" key="2">
    <source>
        <dbReference type="Proteomes" id="UP000000788"/>
    </source>
</evidence>
<reference evidence="1 2" key="1">
    <citation type="journal article" date="2007" name="PLoS Genet.">
        <title>Patterns and implications of gene gain and loss in the evolution of Prochlorococcus.</title>
        <authorList>
            <person name="Kettler G.C."/>
            <person name="Martiny A.C."/>
            <person name="Huang K."/>
            <person name="Zucker J."/>
            <person name="Coleman M.L."/>
            <person name="Rodrigue S."/>
            <person name="Chen F."/>
            <person name="Lapidus A."/>
            <person name="Ferriera S."/>
            <person name="Johnson J."/>
            <person name="Steglich C."/>
            <person name="Church G.M."/>
            <person name="Richardson P."/>
            <person name="Chisholm S.W."/>
        </authorList>
    </citation>
    <scope>NUCLEOTIDE SEQUENCE [LARGE SCALE GENOMIC DNA]</scope>
    <source>
        <strain evidence="2">MIT 9211</strain>
    </source>
</reference>
<dbReference type="RefSeq" id="WP_012194600.1">
    <property type="nucleotide sequence ID" value="NC_009976.1"/>
</dbReference>
<dbReference type="OrthoDB" id="558874at2"/>
<proteinExistence type="predicted"/>
<gene>
    <name evidence="1" type="ordered locus">P9211_00441</name>
</gene>
<dbReference type="HOGENOM" id="CLU_2792545_0_0_3"/>
<dbReference type="KEGG" id="pmj:P9211_00441"/>
<dbReference type="AlphaFoldDB" id="A9B9D8"/>
<dbReference type="Proteomes" id="UP000000788">
    <property type="component" value="Chromosome"/>
</dbReference>